<accession>A0A6J4RP98</accession>
<name>A0A6J4RP98_9ACTN</name>
<feature type="compositionally biased region" description="Basic residues" evidence="1">
    <location>
        <begin position="39"/>
        <end position="79"/>
    </location>
</feature>
<dbReference type="EMBL" id="CADCVR010000019">
    <property type="protein sequence ID" value="CAA9478784.1"/>
    <property type="molecule type" value="Genomic_DNA"/>
</dbReference>
<dbReference type="AlphaFoldDB" id="A0A6J4RP98"/>
<gene>
    <name evidence="2" type="ORF">AVDCRST_MAG53-631</name>
</gene>
<organism evidence="2">
    <name type="scientific">uncultured Solirubrobacteraceae bacterium</name>
    <dbReference type="NCBI Taxonomy" id="1162706"/>
    <lineage>
        <taxon>Bacteria</taxon>
        <taxon>Bacillati</taxon>
        <taxon>Actinomycetota</taxon>
        <taxon>Thermoleophilia</taxon>
        <taxon>Solirubrobacterales</taxon>
        <taxon>Solirubrobacteraceae</taxon>
        <taxon>environmental samples</taxon>
    </lineage>
</organism>
<feature type="compositionally biased region" description="Basic and acidic residues" evidence="1">
    <location>
        <begin position="1"/>
        <end position="19"/>
    </location>
</feature>
<reference evidence="2" key="1">
    <citation type="submission" date="2020-02" db="EMBL/GenBank/DDBJ databases">
        <authorList>
            <person name="Meier V. D."/>
        </authorList>
    </citation>
    <scope>NUCLEOTIDE SEQUENCE</scope>
    <source>
        <strain evidence="2">AVDCRST_MAG53</strain>
    </source>
</reference>
<evidence type="ECO:0000313" key="2">
    <source>
        <dbReference type="EMBL" id="CAA9478784.1"/>
    </source>
</evidence>
<feature type="non-terminal residue" evidence="2">
    <location>
        <position position="101"/>
    </location>
</feature>
<feature type="non-terminal residue" evidence="2">
    <location>
        <position position="1"/>
    </location>
</feature>
<sequence length="101" mass="10999">GAERSAHAGSRGDRSRDPGTARATWTRQDDLPVGGGTGRLRRRRVPRPHGRGAFRGLRSGRPRRDHGHPARRGRRRAHRARPDPAGRHAAGPAFDSPPGTL</sequence>
<evidence type="ECO:0000256" key="1">
    <source>
        <dbReference type="SAM" id="MobiDB-lite"/>
    </source>
</evidence>
<feature type="region of interest" description="Disordered" evidence="1">
    <location>
        <begin position="1"/>
        <end position="101"/>
    </location>
</feature>
<proteinExistence type="predicted"/>
<protein>
    <submittedName>
        <fullName evidence="2">Uncharacterized protein</fullName>
    </submittedName>
</protein>